<dbReference type="GO" id="GO:0046872">
    <property type="term" value="F:metal ion binding"/>
    <property type="evidence" value="ECO:0007669"/>
    <property type="project" value="InterPro"/>
</dbReference>
<dbReference type="SUPFAM" id="SSF63411">
    <property type="entry name" value="LuxS/MPP-like metallohydrolase"/>
    <property type="match status" value="2"/>
</dbReference>
<dbReference type="InterPro" id="IPR011765">
    <property type="entry name" value="Pept_M16_N"/>
</dbReference>
<dbReference type="Pfam" id="PF00675">
    <property type="entry name" value="Peptidase_M16"/>
    <property type="match status" value="1"/>
</dbReference>
<evidence type="ECO:0000259" key="3">
    <source>
        <dbReference type="Pfam" id="PF00675"/>
    </source>
</evidence>
<dbReference type="AlphaFoldDB" id="A0A6U3SVY2"/>
<protein>
    <recommendedName>
        <fullName evidence="3">Peptidase M16 N-terminal domain-containing protein</fullName>
    </recommendedName>
</protein>
<dbReference type="PANTHER" id="PTHR11851">
    <property type="entry name" value="METALLOPROTEASE"/>
    <property type="match status" value="1"/>
</dbReference>
<feature type="compositionally biased region" description="Polar residues" evidence="2">
    <location>
        <begin position="43"/>
        <end position="58"/>
    </location>
</feature>
<evidence type="ECO:0000256" key="1">
    <source>
        <dbReference type="ARBA" id="ARBA00007261"/>
    </source>
</evidence>
<evidence type="ECO:0000256" key="2">
    <source>
        <dbReference type="SAM" id="MobiDB-lite"/>
    </source>
</evidence>
<organism evidence="4">
    <name type="scientific">Ditylum brightwellii</name>
    <dbReference type="NCBI Taxonomy" id="49249"/>
    <lineage>
        <taxon>Eukaryota</taxon>
        <taxon>Sar</taxon>
        <taxon>Stramenopiles</taxon>
        <taxon>Ochrophyta</taxon>
        <taxon>Bacillariophyta</taxon>
        <taxon>Mediophyceae</taxon>
        <taxon>Lithodesmiophycidae</taxon>
        <taxon>Lithodesmiales</taxon>
        <taxon>Lithodesmiaceae</taxon>
        <taxon>Ditylum</taxon>
    </lineage>
</organism>
<dbReference type="GO" id="GO:0005739">
    <property type="term" value="C:mitochondrion"/>
    <property type="evidence" value="ECO:0007669"/>
    <property type="project" value="TreeGrafter"/>
</dbReference>
<reference evidence="4" key="1">
    <citation type="submission" date="2021-01" db="EMBL/GenBank/DDBJ databases">
        <authorList>
            <person name="Corre E."/>
            <person name="Pelletier E."/>
            <person name="Niang G."/>
            <person name="Scheremetjew M."/>
            <person name="Finn R."/>
            <person name="Kale V."/>
            <person name="Holt S."/>
            <person name="Cochrane G."/>
            <person name="Meng A."/>
            <person name="Brown T."/>
            <person name="Cohen L."/>
        </authorList>
    </citation>
    <scope>NUCLEOTIDE SEQUENCE</scope>
    <source>
        <strain evidence="4">GSO104</strain>
    </source>
</reference>
<dbReference type="EMBL" id="HBNS01000625">
    <property type="protein sequence ID" value="CAE4578784.1"/>
    <property type="molecule type" value="Transcribed_RNA"/>
</dbReference>
<dbReference type="PANTHER" id="PTHR11851:SF49">
    <property type="entry name" value="MITOCHONDRIAL-PROCESSING PEPTIDASE SUBUNIT ALPHA"/>
    <property type="match status" value="1"/>
</dbReference>
<gene>
    <name evidence="4" type="ORF">DBRI00130_LOCUS501</name>
</gene>
<accession>A0A6U3SVY2</accession>
<feature type="region of interest" description="Disordered" evidence="2">
    <location>
        <begin position="39"/>
        <end position="58"/>
    </location>
</feature>
<evidence type="ECO:0000313" key="4">
    <source>
        <dbReference type="EMBL" id="CAE4578784.1"/>
    </source>
</evidence>
<dbReference type="Gene3D" id="3.30.830.10">
    <property type="entry name" value="Metalloenzyme, LuxS/M16 peptidase-like"/>
    <property type="match status" value="2"/>
</dbReference>
<feature type="domain" description="Peptidase M16 N-terminal" evidence="3">
    <location>
        <begin position="66"/>
        <end position="199"/>
    </location>
</feature>
<dbReference type="InterPro" id="IPR011249">
    <property type="entry name" value="Metalloenz_LuxS/M16"/>
</dbReference>
<proteinExistence type="inferred from homology"/>
<sequence length="438" mass="43623">MTMASLALGRVTSAVTRRAVSGSIAGREFSTLLAVTEEFPGLPSTTPTPGKASSASATTLPNGLTVVTEDASSTSTISLTYPGAGSASETASEAGAALANKCLAFKSGSGLSSTLILRNLEDDGATPFATSGRKGTTVGFTAAPDKAVRLMPLLVADCSFEKWDVRDAKKFAATEADIASADAQITMTDQIYAAAYGAQSAMGRGYYTAGASTDSIISFRERTYTLNGAVLAATGISDHESFVLAVQEGFAEANASAPAEAPASAYMGGEARLSAPSTGYAHLALAFEGPASSPLINVLKHCLTLAAPEGVSAFVAPTLIGVYGGSAAAGASAVADSLCAAVSAAPSADVVERAKGLAKAEALFALDGGSQSLASSMTSSVLESCTYSAAGVAASYDAVTAEDVGAAFSAMVGSNPSLAALGDISSVPYHATIAARFS</sequence>
<name>A0A6U3SVY2_9STRA</name>
<comment type="similarity">
    <text evidence="1">Belongs to the peptidase M16 family.</text>
</comment>
<dbReference type="InterPro" id="IPR050361">
    <property type="entry name" value="MPP/UQCRC_Complex"/>
</dbReference>